<dbReference type="AlphaFoldDB" id="A0A6P2C6V0"/>
<keyword evidence="4" id="KW-1185">Reference proteome</keyword>
<feature type="compositionally biased region" description="Basic and acidic residues" evidence="1">
    <location>
        <begin position="205"/>
        <end position="220"/>
    </location>
</feature>
<keyword evidence="2" id="KW-0472">Membrane</keyword>
<feature type="compositionally biased region" description="Low complexity" evidence="1">
    <location>
        <begin position="138"/>
        <end position="160"/>
    </location>
</feature>
<evidence type="ECO:0008006" key="5">
    <source>
        <dbReference type="Google" id="ProtNLM"/>
    </source>
</evidence>
<feature type="compositionally biased region" description="Pro residues" evidence="1">
    <location>
        <begin position="585"/>
        <end position="596"/>
    </location>
</feature>
<feature type="compositionally biased region" description="Basic and acidic residues" evidence="1">
    <location>
        <begin position="350"/>
        <end position="361"/>
    </location>
</feature>
<dbReference type="OrthoDB" id="3204399at2"/>
<feature type="region of interest" description="Disordered" evidence="1">
    <location>
        <begin position="495"/>
        <end position="533"/>
    </location>
</feature>
<reference evidence="3 4" key="1">
    <citation type="submission" date="2018-11" db="EMBL/GenBank/DDBJ databases">
        <title>Trebonia kvetii gen.nov., sp.nov., a novel acidophilic actinobacterium, and proposal of the new actinobacterial family Treboniaceae fam. nov.</title>
        <authorList>
            <person name="Rapoport D."/>
            <person name="Sagova-Mareckova M."/>
            <person name="Sedlacek I."/>
            <person name="Provaznik J."/>
            <person name="Kralova S."/>
            <person name="Pavlinic D."/>
            <person name="Benes V."/>
            <person name="Kopecky J."/>
        </authorList>
    </citation>
    <scope>NUCLEOTIDE SEQUENCE [LARGE SCALE GENOMIC DNA]</scope>
    <source>
        <strain evidence="3 4">15Tr583</strain>
    </source>
</reference>
<gene>
    <name evidence="3" type="ORF">EAS64_07440</name>
</gene>
<dbReference type="Proteomes" id="UP000460272">
    <property type="component" value="Unassembled WGS sequence"/>
</dbReference>
<name>A0A6P2C6V0_9ACTN</name>
<protein>
    <recommendedName>
        <fullName evidence="5">CobQ/CobB/MinD/ParA nucleotide binding domain-containing protein</fullName>
    </recommendedName>
</protein>
<dbReference type="InterPro" id="IPR027417">
    <property type="entry name" value="P-loop_NTPase"/>
</dbReference>
<dbReference type="InterPro" id="IPR025608">
    <property type="entry name" value="TcpE"/>
</dbReference>
<evidence type="ECO:0000313" key="4">
    <source>
        <dbReference type="Proteomes" id="UP000460272"/>
    </source>
</evidence>
<keyword evidence="2" id="KW-1133">Transmembrane helix</keyword>
<feature type="compositionally biased region" description="Pro residues" evidence="1">
    <location>
        <begin position="609"/>
        <end position="627"/>
    </location>
</feature>
<feature type="transmembrane region" description="Helical" evidence="2">
    <location>
        <begin position="44"/>
        <end position="66"/>
    </location>
</feature>
<feature type="compositionally biased region" description="Polar residues" evidence="1">
    <location>
        <begin position="384"/>
        <end position="399"/>
    </location>
</feature>
<organism evidence="3 4">
    <name type="scientific">Trebonia kvetii</name>
    <dbReference type="NCBI Taxonomy" id="2480626"/>
    <lineage>
        <taxon>Bacteria</taxon>
        <taxon>Bacillati</taxon>
        <taxon>Actinomycetota</taxon>
        <taxon>Actinomycetes</taxon>
        <taxon>Streptosporangiales</taxon>
        <taxon>Treboniaceae</taxon>
        <taxon>Trebonia</taxon>
    </lineage>
</organism>
<keyword evidence="2" id="KW-0812">Transmembrane</keyword>
<dbReference type="Pfam" id="PF12648">
    <property type="entry name" value="TcpE"/>
    <property type="match status" value="1"/>
</dbReference>
<evidence type="ECO:0000313" key="3">
    <source>
        <dbReference type="EMBL" id="TVZ07134.1"/>
    </source>
</evidence>
<accession>A0A6P2C6V0</accession>
<feature type="transmembrane region" description="Helical" evidence="2">
    <location>
        <begin position="73"/>
        <end position="92"/>
    </location>
</feature>
<feature type="compositionally biased region" description="Polar residues" evidence="1">
    <location>
        <begin position="412"/>
        <end position="426"/>
    </location>
</feature>
<sequence length="945" mass="98551">MGFTELFRAEECSPVDLPTYTNIWRIEKRLYKLYDFRLPMPLPINWIAVFAGITIPYIVLLIAIGLPFNHSLVWLYVLPPGVLTWLTTRPVIENKRLPELVESQARYLAEPRTWVRLTPLSEKDRIVLTARVWRKGTTAGSRPATAARPAAAALPAATQARPERNGVLRPTSIFRPDSASAQGVAAVRQAAQGEAGRQRLAGTDIRPRVQERARAQERARSSARGHGQVRLAPALPTSRVPVSRPVPPGLPPEPPQSSGLAAHAMPDVLPSAAQRPASTVQPAAPAQPGIAPRPASAPPPAAAQWLLSAPQVQESRPAASVVQADVISQSFAPALPRVRAGANGTAAPEVSHDGPGRRRPPEQPAAHDAQGARWPAQPAVKAKPTTQAEPPVQATQTVQAEPAMPAEPTIQAGPTTQAEPTVQAAQSVKAEPSMPVEPTSSGQPTSPPSPVSPAPFASQAVTTPDWPVPARPLRPVQANPADAAAAIAIPAMPPAATPPAATSQAETSQAPRFVAPVPAPPAPHVAPPEQPAALIPEVVPAPLAAASAPAPPVVRPAPQDRPMTAAPAPPAPSIARPAPQDRPRPAVPQAPTPPATQPAGQASLQATAPAPPGQAPAPAQEPAPEPEPLSAQAQAPAPPPTAVPAGPAVRVPSIERALSAPSRDLNTSWHGKVKVVTGNGATPGPGARDQEALDRNRARLPIGEPKRILVLGCTSGAGQSVTALMTGSMLASLREHPVAAVDLHDGTLARYRAPAAWLEELLAGKPPQHIVPTRPDGLNPTPKPSAARLDVVASHEPLKDGDEIKLLVQTNRHYPLSVLDPGAAGLTRLLKVTDQLVVVVPANVDAAGALADTRDWLDNNGHADLAMQSVTVINGVSRRSLPDVEHAESVARGRSRAIVRVPWDDMLPVAATGPATLRPQTRVAYTALAGVLVAGLSAAPSRKKQ</sequence>
<comment type="caution">
    <text evidence="3">The sequence shown here is derived from an EMBL/GenBank/DDBJ whole genome shotgun (WGS) entry which is preliminary data.</text>
</comment>
<feature type="compositionally biased region" description="Low complexity" evidence="1">
    <location>
        <begin position="282"/>
        <end position="294"/>
    </location>
</feature>
<proteinExistence type="predicted"/>
<feature type="compositionally biased region" description="Pro residues" evidence="1">
    <location>
        <begin position="244"/>
        <end position="255"/>
    </location>
</feature>
<dbReference type="Gene3D" id="3.40.50.300">
    <property type="entry name" value="P-loop containing nucleotide triphosphate hydrolases"/>
    <property type="match status" value="1"/>
</dbReference>
<evidence type="ECO:0000256" key="1">
    <source>
        <dbReference type="SAM" id="MobiDB-lite"/>
    </source>
</evidence>
<feature type="region of interest" description="Disordered" evidence="1">
    <location>
        <begin position="339"/>
        <end position="468"/>
    </location>
</feature>
<feature type="region of interest" description="Disordered" evidence="1">
    <location>
        <begin position="545"/>
        <end position="647"/>
    </location>
</feature>
<evidence type="ECO:0000256" key="2">
    <source>
        <dbReference type="SAM" id="Phobius"/>
    </source>
</evidence>
<feature type="compositionally biased region" description="Pro residues" evidence="1">
    <location>
        <begin position="517"/>
        <end position="530"/>
    </location>
</feature>
<dbReference type="EMBL" id="RPFW01000001">
    <property type="protein sequence ID" value="TVZ07134.1"/>
    <property type="molecule type" value="Genomic_DNA"/>
</dbReference>
<feature type="compositionally biased region" description="Low complexity" evidence="1">
    <location>
        <begin position="178"/>
        <end position="202"/>
    </location>
</feature>
<feature type="region of interest" description="Disordered" evidence="1">
    <location>
        <begin position="138"/>
        <end position="301"/>
    </location>
</feature>